<dbReference type="SUPFAM" id="SSF51161">
    <property type="entry name" value="Trimeric LpxA-like enzymes"/>
    <property type="match status" value="1"/>
</dbReference>
<dbReference type="PANTHER" id="PTHR23416">
    <property type="entry name" value="SIALIC ACID SYNTHASE-RELATED"/>
    <property type="match status" value="1"/>
</dbReference>
<dbReference type="InterPro" id="IPR024688">
    <property type="entry name" value="Mac_dom"/>
</dbReference>
<proteinExistence type="inferred from homology"/>
<comment type="similarity">
    <text evidence="1">Belongs to the transferase hexapeptide repeat family.</text>
</comment>
<gene>
    <name evidence="4" type="ORF">LTR78_003913</name>
</gene>
<feature type="domain" description="Maltose/galactoside acetyltransferase" evidence="3">
    <location>
        <begin position="7"/>
        <end position="61"/>
    </location>
</feature>
<protein>
    <recommendedName>
        <fullName evidence="3">Maltose/galactoside acetyltransferase domain-containing protein</fullName>
    </recommendedName>
</protein>
<dbReference type="GO" id="GO:0016407">
    <property type="term" value="F:acetyltransferase activity"/>
    <property type="evidence" value="ECO:0007669"/>
    <property type="project" value="InterPro"/>
</dbReference>
<dbReference type="PANTHER" id="PTHR23416:SF54">
    <property type="entry name" value="ACETYLTRANSFERASE, CYSE_LACA_LPXA_NODL FAMILY (AFU_ORTHOLOGUE AFUA_2G08430)-RELATED"/>
    <property type="match status" value="1"/>
</dbReference>
<dbReference type="EMBL" id="JAUTXT010000011">
    <property type="protein sequence ID" value="KAK3676163.1"/>
    <property type="molecule type" value="Genomic_DNA"/>
</dbReference>
<dbReference type="SMART" id="SM01266">
    <property type="entry name" value="Mac"/>
    <property type="match status" value="1"/>
</dbReference>
<keyword evidence="5" id="KW-1185">Reference proteome</keyword>
<accession>A0AAE0WQK0</accession>
<dbReference type="AlphaFoldDB" id="A0AAE0WQK0"/>
<dbReference type="PROSITE" id="PS00101">
    <property type="entry name" value="HEXAPEP_TRANSFERASES"/>
    <property type="match status" value="1"/>
</dbReference>
<dbReference type="Pfam" id="PF00132">
    <property type="entry name" value="Hexapep"/>
    <property type="match status" value="1"/>
</dbReference>
<keyword evidence="2" id="KW-0808">Transferase</keyword>
<name>A0AAE0WQK0_9PEZI</name>
<dbReference type="InterPro" id="IPR051159">
    <property type="entry name" value="Hexapeptide_acetyltransf"/>
</dbReference>
<evidence type="ECO:0000259" key="3">
    <source>
        <dbReference type="SMART" id="SM01266"/>
    </source>
</evidence>
<dbReference type="Gene3D" id="2.160.10.10">
    <property type="entry name" value="Hexapeptide repeat proteins"/>
    <property type="match status" value="1"/>
</dbReference>
<dbReference type="Pfam" id="PF12464">
    <property type="entry name" value="Mac"/>
    <property type="match status" value="1"/>
</dbReference>
<dbReference type="Proteomes" id="UP001274830">
    <property type="component" value="Unassembled WGS sequence"/>
</dbReference>
<evidence type="ECO:0000256" key="1">
    <source>
        <dbReference type="ARBA" id="ARBA00007274"/>
    </source>
</evidence>
<dbReference type="InterPro" id="IPR001451">
    <property type="entry name" value="Hexapep"/>
</dbReference>
<organism evidence="4 5">
    <name type="scientific">Recurvomyces mirabilis</name>
    <dbReference type="NCBI Taxonomy" id="574656"/>
    <lineage>
        <taxon>Eukaryota</taxon>
        <taxon>Fungi</taxon>
        <taxon>Dikarya</taxon>
        <taxon>Ascomycota</taxon>
        <taxon>Pezizomycotina</taxon>
        <taxon>Dothideomycetes</taxon>
        <taxon>Dothideomycetidae</taxon>
        <taxon>Mycosphaerellales</taxon>
        <taxon>Teratosphaeriaceae</taxon>
        <taxon>Recurvomyces</taxon>
    </lineage>
</organism>
<evidence type="ECO:0000313" key="4">
    <source>
        <dbReference type="EMBL" id="KAK3676163.1"/>
    </source>
</evidence>
<sequence length="231" mass="25364">MPVSENKARALRGELYYAFTPELTKERTNCHRHIVEFNNAGEISRREKTTIWRNIVQDETPLPPQAATEDDDDALFAEEPWVEPPFHADYGYNIKLGQNVFLNFNTTIIDTCLVTIGARTLFGPNVSLYTGSHPLDGDLRNGTKGPESGGEIHIEEDCWIGGNAILLPGVRIGRGSTVGAGSVVTKDVGPYTVVVGNPARKLRDVPRGKYDAEAKEALAALERDEARSKTS</sequence>
<evidence type="ECO:0000256" key="2">
    <source>
        <dbReference type="ARBA" id="ARBA00022679"/>
    </source>
</evidence>
<reference evidence="4" key="1">
    <citation type="submission" date="2023-07" db="EMBL/GenBank/DDBJ databases">
        <title>Black Yeasts Isolated from many extreme environments.</title>
        <authorList>
            <person name="Coleine C."/>
            <person name="Stajich J.E."/>
            <person name="Selbmann L."/>
        </authorList>
    </citation>
    <scope>NUCLEOTIDE SEQUENCE</scope>
    <source>
        <strain evidence="4">CCFEE 5485</strain>
    </source>
</reference>
<dbReference type="CDD" id="cd03357">
    <property type="entry name" value="LbH_MAT_GAT"/>
    <property type="match status" value="1"/>
</dbReference>
<comment type="caution">
    <text evidence="4">The sequence shown here is derived from an EMBL/GenBank/DDBJ whole genome shotgun (WGS) entry which is preliminary data.</text>
</comment>
<dbReference type="InterPro" id="IPR011004">
    <property type="entry name" value="Trimer_LpxA-like_sf"/>
</dbReference>
<dbReference type="GO" id="GO:0008374">
    <property type="term" value="F:O-acyltransferase activity"/>
    <property type="evidence" value="ECO:0007669"/>
    <property type="project" value="TreeGrafter"/>
</dbReference>
<evidence type="ECO:0000313" key="5">
    <source>
        <dbReference type="Proteomes" id="UP001274830"/>
    </source>
</evidence>
<dbReference type="InterPro" id="IPR018357">
    <property type="entry name" value="Hexapep_transf_CS"/>
</dbReference>